<dbReference type="Gene3D" id="3.40.50.1980">
    <property type="entry name" value="Nitrogenase molybdenum iron protein domain"/>
    <property type="match status" value="2"/>
</dbReference>
<dbReference type="PANTHER" id="PTHR30535:SF36">
    <property type="entry name" value="HIGH-AFFINITY HEME UPTAKE SYSTEM PROTEIN ISDE"/>
    <property type="match status" value="1"/>
</dbReference>
<keyword evidence="2" id="KW-0732">Signal</keyword>
<comment type="similarity">
    <text evidence="1">Belongs to the bacterial solute-binding protein 8 family.</text>
</comment>
<reference evidence="5" key="1">
    <citation type="submission" date="2018-08" db="EMBL/GenBank/DDBJ databases">
        <authorList>
            <person name="Chevrot R."/>
        </authorList>
    </citation>
    <scope>NUCLEOTIDE SEQUENCE [LARGE SCALE GENOMIC DNA]</scope>
</reference>
<dbReference type="Proteomes" id="UP000304148">
    <property type="component" value="Chromosome"/>
</dbReference>
<sequence>MNVIKYGVIALMIVVLAACGNAKGESKEAGSVPATASTTISGQDLSIQVDKKEGADPEVEKLLKQFSKKQPEKIVTLSVSITEILNEIGVTPAGVPKSSNKLPEAFDNVPRVGSSHQPDLEQIAKLQPDVIVSPMSIKDSIEKKLKPASLPTAYLPADSLEQLKLSTTVLGRVFGREDKANAYLEKIQHEEQAVLNSVKGKPAPKVMILFGSAEALMLMNDNTFAGSIARNLGATNVLSDVMKKSEDYVPLNMESVIAANPDAILLVAHGDPNAVAKKFEDDVKKNGAWEKMNAFKNGKLKALDSKLYGIASIVKAPAAYKDMAHILFGE</sequence>
<evidence type="ECO:0000256" key="2">
    <source>
        <dbReference type="SAM" id="SignalP"/>
    </source>
</evidence>
<dbReference type="PROSITE" id="PS51257">
    <property type="entry name" value="PROKAR_LIPOPROTEIN"/>
    <property type="match status" value="1"/>
</dbReference>
<dbReference type="RefSeq" id="WP_138185653.1">
    <property type="nucleotide sequence ID" value="NZ_LS992241.1"/>
</dbReference>
<dbReference type="PANTHER" id="PTHR30535">
    <property type="entry name" value="VITAMIN B12-BINDING PROTEIN"/>
    <property type="match status" value="1"/>
</dbReference>
<protein>
    <submittedName>
        <fullName evidence="4">Ferrichrome ABC transporter substrate-binding protein</fullName>
    </submittedName>
</protein>
<evidence type="ECO:0000313" key="5">
    <source>
        <dbReference type="Proteomes" id="UP000304148"/>
    </source>
</evidence>
<evidence type="ECO:0000256" key="1">
    <source>
        <dbReference type="ARBA" id="ARBA00008814"/>
    </source>
</evidence>
<proteinExistence type="inferred from homology"/>
<gene>
    <name evidence="4" type="ORF">PBLR_12008</name>
</gene>
<evidence type="ECO:0000313" key="4">
    <source>
        <dbReference type="EMBL" id="SYX83586.1"/>
    </source>
</evidence>
<dbReference type="InterPro" id="IPR002491">
    <property type="entry name" value="ABC_transptr_periplasmic_BD"/>
</dbReference>
<dbReference type="PROSITE" id="PS50983">
    <property type="entry name" value="FE_B12_PBP"/>
    <property type="match status" value="1"/>
</dbReference>
<dbReference type="SUPFAM" id="SSF53807">
    <property type="entry name" value="Helical backbone' metal receptor"/>
    <property type="match status" value="1"/>
</dbReference>
<evidence type="ECO:0000259" key="3">
    <source>
        <dbReference type="PROSITE" id="PS50983"/>
    </source>
</evidence>
<dbReference type="GO" id="GO:0071281">
    <property type="term" value="P:cellular response to iron ion"/>
    <property type="evidence" value="ECO:0007669"/>
    <property type="project" value="TreeGrafter"/>
</dbReference>
<dbReference type="Pfam" id="PF01497">
    <property type="entry name" value="Peripla_BP_2"/>
    <property type="match status" value="1"/>
</dbReference>
<feature type="chain" id="PRO_5039589108" evidence="2">
    <location>
        <begin position="18"/>
        <end position="330"/>
    </location>
</feature>
<feature type="domain" description="Fe/B12 periplasmic-binding" evidence="3">
    <location>
        <begin position="73"/>
        <end position="330"/>
    </location>
</feature>
<accession>A0A383RBC2</accession>
<dbReference type="AlphaFoldDB" id="A0A383RBC2"/>
<dbReference type="EMBL" id="LS992241">
    <property type="protein sequence ID" value="SYX83586.1"/>
    <property type="molecule type" value="Genomic_DNA"/>
</dbReference>
<name>A0A383RBC2_PAEAL</name>
<feature type="signal peptide" evidence="2">
    <location>
        <begin position="1"/>
        <end position="17"/>
    </location>
</feature>
<organism evidence="4 5">
    <name type="scientific">Paenibacillus alvei</name>
    <name type="common">Bacillus alvei</name>
    <dbReference type="NCBI Taxonomy" id="44250"/>
    <lineage>
        <taxon>Bacteria</taxon>
        <taxon>Bacillati</taxon>
        <taxon>Bacillota</taxon>
        <taxon>Bacilli</taxon>
        <taxon>Bacillales</taxon>
        <taxon>Paenibacillaceae</taxon>
        <taxon>Paenibacillus</taxon>
    </lineage>
</organism>
<dbReference type="InterPro" id="IPR050902">
    <property type="entry name" value="ABC_Transporter_SBP"/>
</dbReference>